<dbReference type="EMBL" id="SCEB01007198">
    <property type="protein sequence ID" value="RXM92013.1"/>
    <property type="molecule type" value="Genomic_DNA"/>
</dbReference>
<evidence type="ECO:0000313" key="4">
    <source>
        <dbReference type="EMBL" id="RXM92013.1"/>
    </source>
</evidence>
<evidence type="ECO:0000256" key="2">
    <source>
        <dbReference type="ARBA" id="ARBA00023054"/>
    </source>
</evidence>
<accession>A0A444UV17</accession>
<evidence type="ECO:0000256" key="1">
    <source>
        <dbReference type="ARBA" id="ARBA00022553"/>
    </source>
</evidence>
<dbReference type="InterPro" id="IPR029336">
    <property type="entry name" value="DUF4594"/>
</dbReference>
<evidence type="ECO:0000256" key="3">
    <source>
        <dbReference type="SAM" id="Coils"/>
    </source>
</evidence>
<sequence length="112" mass="13082">MLKQKDQKDAELDKKIVALRKKNEALMKRYQEVEEDKKRAEQEGMSYTPRKNKAEDLTITIKKSPHVSCDLYWDCDTDNTAAKTICFACKPFGNHFKILFVLIIWAQLWGIS</sequence>
<keyword evidence="2 3" id="KW-0175">Coiled coil</keyword>
<dbReference type="Proteomes" id="UP000289886">
    <property type="component" value="Unassembled WGS sequence"/>
</dbReference>
<feature type="coiled-coil region" evidence="3">
    <location>
        <begin position="16"/>
        <end position="43"/>
    </location>
</feature>
<comment type="caution">
    <text evidence="4">The sequence shown here is derived from an EMBL/GenBank/DDBJ whole genome shotgun (WGS) entry which is preliminary data.</text>
</comment>
<organism evidence="4 5">
    <name type="scientific">Acipenser ruthenus</name>
    <name type="common">Sterlet sturgeon</name>
    <dbReference type="NCBI Taxonomy" id="7906"/>
    <lineage>
        <taxon>Eukaryota</taxon>
        <taxon>Metazoa</taxon>
        <taxon>Chordata</taxon>
        <taxon>Craniata</taxon>
        <taxon>Vertebrata</taxon>
        <taxon>Euteleostomi</taxon>
        <taxon>Actinopterygii</taxon>
        <taxon>Chondrostei</taxon>
        <taxon>Acipenseriformes</taxon>
        <taxon>Acipenseridae</taxon>
        <taxon>Acipenser</taxon>
    </lineage>
</organism>
<evidence type="ECO:0000313" key="5">
    <source>
        <dbReference type="Proteomes" id="UP000289886"/>
    </source>
</evidence>
<dbReference type="PANTHER" id="PTHR15635:SF10">
    <property type="entry name" value="COILED-COIL DOMAIN-CONTAINING PROTEIN 9B"/>
    <property type="match status" value="1"/>
</dbReference>
<name>A0A444UV17_ACIRT</name>
<dbReference type="AlphaFoldDB" id="A0A444UV17"/>
<keyword evidence="1" id="KW-0597">Phosphoprotein</keyword>
<gene>
    <name evidence="4" type="ORF">EOD39_20580</name>
</gene>
<proteinExistence type="predicted"/>
<dbReference type="PANTHER" id="PTHR15635">
    <property type="entry name" value="COILED-COIL DOMAIN CONTAINING PROTEIN 9"/>
    <property type="match status" value="1"/>
</dbReference>
<protein>
    <submittedName>
        <fullName evidence="4">Uncharacterized protein</fullName>
    </submittedName>
</protein>
<reference evidence="4 5" key="1">
    <citation type="submission" date="2019-01" db="EMBL/GenBank/DDBJ databases">
        <title>Draft Genome and Complete Hox-Cluster Characterization of the Sterlet Sturgeon (Acipenser ruthenus).</title>
        <authorList>
            <person name="Wei Q."/>
        </authorList>
    </citation>
    <scope>NUCLEOTIDE SEQUENCE [LARGE SCALE GENOMIC DNA]</scope>
    <source>
        <strain evidence="4">WHYD16114868_AA</strain>
        <tissue evidence="4">Blood</tissue>
    </source>
</reference>
<keyword evidence="5" id="KW-1185">Reference proteome</keyword>